<accession>A0A6M3XQR9</accession>
<sequence length="73" mass="8143">MDKRNPACWPAPGMTWDQWRNDVAVRLLAALVSSLPLIDATDRRVAVIAIHGADVLVSELQKKLDAEFEARKC</sequence>
<reference evidence="1" key="1">
    <citation type="submission" date="2020-03" db="EMBL/GenBank/DDBJ databases">
        <title>The deep terrestrial virosphere.</title>
        <authorList>
            <person name="Holmfeldt K."/>
            <person name="Nilsson E."/>
            <person name="Simone D."/>
            <person name="Lopez-Fernandez M."/>
            <person name="Wu X."/>
            <person name="de Brujin I."/>
            <person name="Lundin D."/>
            <person name="Andersson A."/>
            <person name="Bertilsson S."/>
            <person name="Dopson M."/>
        </authorList>
    </citation>
    <scope>NUCLEOTIDE SEQUENCE</scope>
    <source>
        <strain evidence="1">TM448B01923</strain>
    </source>
</reference>
<organism evidence="1">
    <name type="scientific">viral metagenome</name>
    <dbReference type="NCBI Taxonomy" id="1070528"/>
    <lineage>
        <taxon>unclassified sequences</taxon>
        <taxon>metagenomes</taxon>
        <taxon>organismal metagenomes</taxon>
    </lineage>
</organism>
<gene>
    <name evidence="1" type="ORF">TM448B01923_0009</name>
</gene>
<dbReference type="AlphaFoldDB" id="A0A6M3XQR9"/>
<protein>
    <submittedName>
        <fullName evidence="1">Uncharacterized protein</fullName>
    </submittedName>
</protein>
<dbReference type="EMBL" id="MT144843">
    <property type="protein sequence ID" value="QJI00321.1"/>
    <property type="molecule type" value="Genomic_DNA"/>
</dbReference>
<proteinExistence type="predicted"/>
<evidence type="ECO:0000313" key="1">
    <source>
        <dbReference type="EMBL" id="QJI00321.1"/>
    </source>
</evidence>
<name>A0A6M3XQR9_9ZZZZ</name>